<dbReference type="OMA" id="HDRIATW"/>
<dbReference type="GO" id="GO:0004115">
    <property type="term" value="F:3',5'-cyclic-AMP phosphodiesterase activity"/>
    <property type="evidence" value="ECO:0000318"/>
    <property type="project" value="GO_Central"/>
</dbReference>
<evidence type="ECO:0000256" key="10">
    <source>
        <dbReference type="SAM" id="MobiDB-lite"/>
    </source>
</evidence>
<dbReference type="PANTHER" id="PTHR11347">
    <property type="entry name" value="CYCLIC NUCLEOTIDE PHOSPHODIESTERASE"/>
    <property type="match status" value="1"/>
</dbReference>
<dbReference type="SUPFAM" id="SSF109604">
    <property type="entry name" value="HD-domain/PDEase-like"/>
    <property type="match status" value="1"/>
</dbReference>
<feature type="binding site" evidence="7">
    <location>
        <position position="412"/>
    </location>
    <ligand>
        <name>AMP</name>
        <dbReference type="ChEBI" id="CHEBI:456215"/>
    </ligand>
</feature>
<feature type="region of interest" description="Disordered" evidence="10">
    <location>
        <begin position="474"/>
        <end position="556"/>
    </location>
</feature>
<feature type="compositionally biased region" description="Basic and acidic residues" evidence="10">
    <location>
        <begin position="695"/>
        <end position="711"/>
    </location>
</feature>
<evidence type="ECO:0000256" key="3">
    <source>
        <dbReference type="ARBA" id="ARBA00022723"/>
    </source>
</evidence>
<dbReference type="InterPro" id="IPR002073">
    <property type="entry name" value="PDEase_catalytic_dom"/>
</dbReference>
<dbReference type="Proteomes" id="UP000001554">
    <property type="component" value="Chromosome 2"/>
</dbReference>
<keyword evidence="4 9" id="KW-0378">Hydrolase</keyword>
<evidence type="ECO:0000313" key="13">
    <source>
        <dbReference type="RefSeq" id="XP_035666634.1"/>
    </source>
</evidence>
<evidence type="ECO:0000259" key="11">
    <source>
        <dbReference type="PROSITE" id="PS51845"/>
    </source>
</evidence>
<dbReference type="GO" id="GO:0047555">
    <property type="term" value="F:3',5'-cyclic-GMP phosphodiesterase activity"/>
    <property type="evidence" value="ECO:0000318"/>
    <property type="project" value="GO_Central"/>
</dbReference>
<dbReference type="Pfam" id="PF00233">
    <property type="entry name" value="PDEase_I"/>
    <property type="match status" value="1"/>
</dbReference>
<feature type="compositionally biased region" description="Polar residues" evidence="10">
    <location>
        <begin position="713"/>
        <end position="727"/>
    </location>
</feature>
<dbReference type="InterPro" id="IPR023174">
    <property type="entry name" value="PDEase_CS"/>
</dbReference>
<dbReference type="Gene3D" id="1.10.1300.10">
    <property type="entry name" value="3'5'-cyclic nucleotide phosphodiesterase, catalytic domain"/>
    <property type="match status" value="1"/>
</dbReference>
<dbReference type="OrthoDB" id="189220at2759"/>
<evidence type="ECO:0000256" key="7">
    <source>
        <dbReference type="PIRSR" id="PIRSR623088-2"/>
    </source>
</evidence>
<feature type="binding site" evidence="7">
    <location>
        <position position="361"/>
    </location>
    <ligand>
        <name>AMP</name>
        <dbReference type="ChEBI" id="CHEBI:456215"/>
    </ligand>
</feature>
<name>A0A9J7MFY8_BRAFL</name>
<evidence type="ECO:0000256" key="4">
    <source>
        <dbReference type="ARBA" id="ARBA00022801"/>
    </source>
</evidence>
<dbReference type="InterPro" id="IPR036971">
    <property type="entry name" value="PDEase_catalytic_dom_sf"/>
</dbReference>
<evidence type="ECO:0000256" key="2">
    <source>
        <dbReference type="ARBA" id="ARBA00004703"/>
    </source>
</evidence>
<feature type="region of interest" description="Disordered" evidence="10">
    <location>
        <begin position="798"/>
        <end position="828"/>
    </location>
</feature>
<feature type="domain" description="PDEase" evidence="11">
    <location>
        <begin position="136"/>
        <end position="457"/>
    </location>
</feature>
<comment type="cofactor">
    <cofactor evidence="9">
        <name>a divalent metal cation</name>
        <dbReference type="ChEBI" id="CHEBI:60240"/>
    </cofactor>
    <text evidence="9">Binds 2 divalent metal cations per subunit. Site 1 may preferentially bind zinc ions, while site 2 has a preference for magnesium and/or manganese ions.</text>
</comment>
<evidence type="ECO:0000256" key="1">
    <source>
        <dbReference type="ARBA" id="ARBA00000621"/>
    </source>
</evidence>
<dbReference type="GeneID" id="118409604"/>
<feature type="binding site" evidence="8">
    <location>
        <position position="361"/>
    </location>
    <ligand>
        <name>Zn(2+)</name>
        <dbReference type="ChEBI" id="CHEBI:29105"/>
        <label>1</label>
    </ligand>
</feature>
<dbReference type="SMART" id="SM00471">
    <property type="entry name" value="HDc"/>
    <property type="match status" value="1"/>
</dbReference>
<dbReference type="InterPro" id="IPR003607">
    <property type="entry name" value="HD/PDEase_dom"/>
</dbReference>
<comment type="similarity">
    <text evidence="5">Belongs to the cyclic nucleotide phosphodiesterase family. PDE7 subfamily.</text>
</comment>
<dbReference type="RefSeq" id="XP_035666634.1">
    <property type="nucleotide sequence ID" value="XM_035810741.1"/>
</dbReference>
<feature type="compositionally biased region" description="Low complexity" evidence="10">
    <location>
        <begin position="505"/>
        <end position="515"/>
    </location>
</feature>
<dbReference type="AlphaFoldDB" id="A0A9J7MFY8"/>
<evidence type="ECO:0000256" key="8">
    <source>
        <dbReference type="PIRSR" id="PIRSR623088-3"/>
    </source>
</evidence>
<feature type="binding site" evidence="8">
    <location>
        <position position="215"/>
    </location>
    <ligand>
        <name>Zn(2+)</name>
        <dbReference type="ChEBI" id="CHEBI:29105"/>
        <label>1</label>
    </ligand>
</feature>
<evidence type="ECO:0000256" key="5">
    <source>
        <dbReference type="ARBA" id="ARBA00061458"/>
    </source>
</evidence>
<accession>A0A9J7MFY8</accession>
<comment type="pathway">
    <text evidence="2">Purine metabolism; 3',5'-cyclic AMP degradation; AMP from 3',5'-cyclic AMP: step 1/1.</text>
</comment>
<reference evidence="13" key="2">
    <citation type="submission" date="2025-08" db="UniProtKB">
        <authorList>
            <consortium name="RefSeq"/>
        </authorList>
    </citation>
    <scope>IDENTIFICATION</scope>
    <source>
        <strain evidence="13">S238N-H82</strain>
        <tissue evidence="13">Testes</tissue>
    </source>
</reference>
<evidence type="ECO:0000313" key="12">
    <source>
        <dbReference type="Proteomes" id="UP000001554"/>
    </source>
</evidence>
<dbReference type="InterPro" id="IPR023088">
    <property type="entry name" value="PDEase"/>
</dbReference>
<evidence type="ECO:0000256" key="9">
    <source>
        <dbReference type="RuleBase" id="RU363067"/>
    </source>
</evidence>
<feature type="region of interest" description="Disordered" evidence="10">
    <location>
        <begin position="673"/>
        <end position="727"/>
    </location>
</feature>
<comment type="catalytic activity">
    <reaction evidence="1">
        <text>3',5'-cyclic AMP + H2O = AMP + H(+)</text>
        <dbReference type="Rhea" id="RHEA:25277"/>
        <dbReference type="ChEBI" id="CHEBI:15377"/>
        <dbReference type="ChEBI" id="CHEBI:15378"/>
        <dbReference type="ChEBI" id="CHEBI:58165"/>
        <dbReference type="ChEBI" id="CHEBI:456215"/>
        <dbReference type="EC" id="3.1.4.53"/>
    </reaction>
</comment>
<dbReference type="PRINTS" id="PR00387">
    <property type="entry name" value="PDIESTERASE1"/>
</dbReference>
<dbReference type="GO" id="GO:0046872">
    <property type="term" value="F:metal ion binding"/>
    <property type="evidence" value="ECO:0007669"/>
    <property type="project" value="UniProtKB-KW"/>
</dbReference>
<dbReference type="PROSITE" id="PS51845">
    <property type="entry name" value="PDEASE_I_2"/>
    <property type="match status" value="1"/>
</dbReference>
<dbReference type="GO" id="GO:0141162">
    <property type="term" value="P:negative regulation of cAMP/PKA signal transduction"/>
    <property type="evidence" value="ECO:0000318"/>
    <property type="project" value="GO_Central"/>
</dbReference>
<protein>
    <recommendedName>
        <fullName evidence="9">Phosphodiesterase</fullName>
        <ecNumber evidence="9">3.1.4.-</ecNumber>
    </recommendedName>
</protein>
<feature type="compositionally biased region" description="Low complexity" evidence="10">
    <location>
        <begin position="679"/>
        <end position="691"/>
    </location>
</feature>
<keyword evidence="12" id="KW-1185">Reference proteome</keyword>
<feature type="binding site" evidence="8">
    <location>
        <position position="251"/>
    </location>
    <ligand>
        <name>Zn(2+)</name>
        <dbReference type="ChEBI" id="CHEBI:29105"/>
        <label>1</label>
    </ligand>
</feature>
<sequence>MEIWSPNGRQHQDLPVLPLDRNIPDYVLARRGAISFSSSTGGSTFTSSVPVLQRRGGISFDRTDKNALYIRMLGDVRTRSKPDLGRERRRSSFPDIDYKTFEECDDSPRSNLRSYTHRWKRRRRWLNLSLQTVSLLDEAYSGQARHLLTTVTDWDFDIFMLDKLTNGRSLFHLSIHLFQHHNLIQTFNLDIVKLTQFLSLVEENYNNNPYHNALHAADVTQAMHCFLRERKLGARLKPLEVLSAVVAAITHDLDHPGVNQEFLRKTGNYLATLYNNHSVLEHHHWRGCVALLRTTGLLNHLSLQERQDFECQIQSLILATDISRQNEFVTTFKQYLDKGDLTLHVPASRHFTLQIALKCADVSNPCRTWKVSRRWSERVTDEFHNQGDQERKLKVDIANSCDRYRDTISRIQTGFIQFIVEPLFVQWERFSPTHLARHMINHLQVNKQRWNGALASELAEAEAAAAAVAYAESQPEDVEMSGQAMDPPSYRQAPPPGNADPLPSSPGVESETSSSHRTNSQSDDDPSTFAEVSGSGDIQFEEPGHSNNIPGHSANHSGKWDGTKLCNHIPFVQSPLDTYRAAMTIISLHDSPSTEDILTSIQLDRSDVFHSKLKSLSGPVLSAIVNSSGPTMSAQLVDMGKSVEVLKDGGCARVNGTIGSVCYLQAHNGSNDTSDLHSGHSASSMARSVSSQECSKPDVTAKLDPKADDKLSGSCTSLQPQLSTSRNGIHDRISTWLQNAPFPPSCNSGNAQGCEEGKLGRWTDISNGQAGAGLEGNIPKAHIAYSSSHEQLNSTLPIGATSCRKNSDDSCLSDDIKMETDNSAEDEQ</sequence>
<feature type="compositionally biased region" description="Polar residues" evidence="10">
    <location>
        <begin position="545"/>
        <end position="556"/>
    </location>
</feature>
<keyword evidence="3 8" id="KW-0479">Metal-binding</keyword>
<dbReference type="PROSITE" id="PS00126">
    <property type="entry name" value="PDEASE_I_1"/>
    <property type="match status" value="1"/>
</dbReference>
<proteinExistence type="inferred from homology"/>
<evidence type="ECO:0000256" key="6">
    <source>
        <dbReference type="PIRSR" id="PIRSR623088-1"/>
    </source>
</evidence>
<dbReference type="GO" id="GO:0007165">
    <property type="term" value="P:signal transduction"/>
    <property type="evidence" value="ECO:0007669"/>
    <property type="project" value="InterPro"/>
</dbReference>
<gene>
    <name evidence="13" type="primary">LOC118409604</name>
</gene>
<feature type="binding site" evidence="8">
    <location>
        <position position="252"/>
    </location>
    <ligand>
        <name>Zn(2+)</name>
        <dbReference type="ChEBI" id="CHEBI:29105"/>
        <label>2</label>
    </ligand>
</feature>
<dbReference type="FunFam" id="1.10.1300.10:FF:000004">
    <property type="entry name" value="Phosphodiesterase"/>
    <property type="match status" value="1"/>
</dbReference>
<dbReference type="CDD" id="cd00077">
    <property type="entry name" value="HDc"/>
    <property type="match status" value="1"/>
</dbReference>
<reference evidence="12" key="1">
    <citation type="journal article" date="2020" name="Nat. Ecol. Evol.">
        <title>Deeply conserved synteny resolves early events in vertebrate evolution.</title>
        <authorList>
            <person name="Simakov O."/>
            <person name="Marletaz F."/>
            <person name="Yue J.X."/>
            <person name="O'Connell B."/>
            <person name="Jenkins J."/>
            <person name="Brandt A."/>
            <person name="Calef R."/>
            <person name="Tung C.H."/>
            <person name="Huang T.K."/>
            <person name="Schmutz J."/>
            <person name="Satoh N."/>
            <person name="Yu J.K."/>
            <person name="Putnam N.H."/>
            <person name="Green R.E."/>
            <person name="Rokhsar D.S."/>
        </authorList>
    </citation>
    <scope>NUCLEOTIDE SEQUENCE [LARGE SCALE GENOMIC DNA]</scope>
    <source>
        <strain evidence="12">S238N-H82</strain>
    </source>
</reference>
<feature type="binding site" evidence="8">
    <location>
        <position position="252"/>
    </location>
    <ligand>
        <name>Zn(2+)</name>
        <dbReference type="ChEBI" id="CHEBI:29105"/>
        <label>1</label>
    </ligand>
</feature>
<feature type="binding site" evidence="7">
    <location>
        <position position="252"/>
    </location>
    <ligand>
        <name>AMP</name>
        <dbReference type="ChEBI" id="CHEBI:456215"/>
    </ligand>
</feature>
<organism evidence="12 13">
    <name type="scientific">Branchiostoma floridae</name>
    <name type="common">Florida lancelet</name>
    <name type="synonym">Amphioxus</name>
    <dbReference type="NCBI Taxonomy" id="7739"/>
    <lineage>
        <taxon>Eukaryota</taxon>
        <taxon>Metazoa</taxon>
        <taxon>Chordata</taxon>
        <taxon>Cephalochordata</taxon>
        <taxon>Leptocardii</taxon>
        <taxon>Amphioxiformes</taxon>
        <taxon>Branchiostomatidae</taxon>
        <taxon>Branchiostoma</taxon>
    </lineage>
</organism>
<feature type="binding site" evidence="7">
    <location>
        <begin position="211"/>
        <end position="215"/>
    </location>
    <ligand>
        <name>AMP</name>
        <dbReference type="ChEBI" id="CHEBI:456215"/>
    </ligand>
</feature>
<feature type="active site" description="Proton donor" evidence="6">
    <location>
        <position position="211"/>
    </location>
</feature>
<dbReference type="EC" id="3.1.4.-" evidence="9"/>